<comment type="caution">
    <text evidence="2">The sequence shown here is derived from an EMBL/GenBank/DDBJ whole genome shotgun (WGS) entry which is preliminary data.</text>
</comment>
<protein>
    <submittedName>
        <fullName evidence="2">Uncharacterized protein</fullName>
    </submittedName>
</protein>
<organism evidence="2 3">
    <name type="scientific">Bradyrhizobium zhengyangense</name>
    <dbReference type="NCBI Taxonomy" id="2911009"/>
    <lineage>
        <taxon>Bacteria</taxon>
        <taxon>Pseudomonadati</taxon>
        <taxon>Pseudomonadota</taxon>
        <taxon>Alphaproteobacteria</taxon>
        <taxon>Hyphomicrobiales</taxon>
        <taxon>Nitrobacteraceae</taxon>
        <taxon>Bradyrhizobium</taxon>
    </lineage>
</organism>
<dbReference type="RefSeq" id="WP_237873029.1">
    <property type="nucleotide sequence ID" value="NZ_JAKLUA010000015.1"/>
</dbReference>
<evidence type="ECO:0000313" key="2">
    <source>
        <dbReference type="EMBL" id="MCG2671589.1"/>
    </source>
</evidence>
<feature type="transmembrane region" description="Helical" evidence="1">
    <location>
        <begin position="260"/>
        <end position="278"/>
    </location>
</feature>
<name>A0ABS9LX56_9BRAD</name>
<feature type="transmembrane region" description="Helical" evidence="1">
    <location>
        <begin position="224"/>
        <end position="248"/>
    </location>
</feature>
<reference evidence="2" key="1">
    <citation type="submission" date="2022-01" db="EMBL/GenBank/DDBJ databases">
        <title>Genome sequnece data of strain Bradyrhizobium sp. nov.</title>
        <authorList>
            <person name="Zhang J."/>
        </authorList>
    </citation>
    <scope>NUCLEOTIDE SEQUENCE</scope>
    <source>
        <strain evidence="2">WYCCWR 12774</strain>
    </source>
</reference>
<feature type="transmembrane region" description="Helical" evidence="1">
    <location>
        <begin position="365"/>
        <end position="388"/>
    </location>
</feature>
<accession>A0ABS9LX56</accession>
<dbReference type="Proteomes" id="UP001139012">
    <property type="component" value="Unassembled WGS sequence"/>
</dbReference>
<feature type="transmembrane region" description="Helical" evidence="1">
    <location>
        <begin position="153"/>
        <end position="171"/>
    </location>
</feature>
<keyword evidence="3" id="KW-1185">Reference proteome</keyword>
<feature type="transmembrane region" description="Helical" evidence="1">
    <location>
        <begin position="191"/>
        <end position="212"/>
    </location>
</feature>
<gene>
    <name evidence="2" type="ORF">L6637_32005</name>
</gene>
<feature type="transmembrane region" description="Helical" evidence="1">
    <location>
        <begin position="26"/>
        <end position="48"/>
    </location>
</feature>
<keyword evidence="1" id="KW-0472">Membrane</keyword>
<evidence type="ECO:0000313" key="3">
    <source>
        <dbReference type="Proteomes" id="UP001139012"/>
    </source>
</evidence>
<dbReference type="EMBL" id="JAKLUA010000015">
    <property type="protein sequence ID" value="MCG2671589.1"/>
    <property type="molecule type" value="Genomic_DNA"/>
</dbReference>
<keyword evidence="1" id="KW-1133">Transmembrane helix</keyword>
<feature type="transmembrane region" description="Helical" evidence="1">
    <location>
        <begin position="114"/>
        <end position="133"/>
    </location>
</feature>
<evidence type="ECO:0000256" key="1">
    <source>
        <dbReference type="SAM" id="Phobius"/>
    </source>
</evidence>
<keyword evidence="1" id="KW-0812">Transmembrane</keyword>
<sequence length="464" mass="50160">MKAAERALGPTGAFGLVTPSSWQGRLLLLWIHLAACCLSLVYVARYYGYTGAAAFVQAQLPTATLLVLLLAAVAILLARARFSFGYFVGFYLYTLVAGYTWLGVFSKFPYDRALPLASAIASIVAFLVPVLFITRPVKQHVVLSDDATKKLRLAILTIAATTIVAGAFYNFRLAGISAIYDFRNALDFPAPLRYAIGITSNALLPFAFASFIMSGERVKAAIALLLLLAFYPITLTKLTLFAPFWLLFLAVVARELEPRAAIVLSLLLPISLGLLLIIPYSLGAIPYEFFIKYFSAVNFRMIAFPSIALDVYNDFFSTHQVTHFCQILVIKTFLGCSYDDPLSVLMSKNYELGNLNASLFATEGIASVGPLAAPVAAAACGLIISLGNRASAGLPPRFIMLSGGLLSQVLLNVPLATTLLSNGALLIFVLWYVTPRPRLTATAQGSRPVEASQCHRHGAACITF</sequence>
<feature type="transmembrane region" description="Helical" evidence="1">
    <location>
        <begin position="54"/>
        <end position="77"/>
    </location>
</feature>
<feature type="transmembrane region" description="Helical" evidence="1">
    <location>
        <begin position="409"/>
        <end position="433"/>
    </location>
</feature>
<proteinExistence type="predicted"/>
<feature type="transmembrane region" description="Helical" evidence="1">
    <location>
        <begin position="84"/>
        <end position="102"/>
    </location>
</feature>